<reference evidence="2 3" key="1">
    <citation type="journal article" date="2007" name="J. Bacteriol.">
        <title>Whole-genome analysis of the methyl tert-butyl ether-degrading beta-proteobacterium Methylibium petroleiphilum PM1.</title>
        <authorList>
            <person name="Kane S.R."/>
            <person name="Chakicherla A.Y."/>
            <person name="Chain P.S.G."/>
            <person name="Schmidt R."/>
            <person name="Shin M.W."/>
            <person name="Legler T.C."/>
            <person name="Scow K.M."/>
            <person name="Larimer F.W."/>
            <person name="Lucas S.M."/>
            <person name="Richardson P.M."/>
            <person name="Hristova K.R."/>
        </authorList>
    </citation>
    <scope>NUCLEOTIDE SEQUENCE [LARGE SCALE GENOMIC DNA]</scope>
    <source>
        <strain evidence="3">ATCC BAA-1232 / LMG 22953 / PM1</strain>
    </source>
</reference>
<dbReference type="SMART" id="SM00849">
    <property type="entry name" value="Lactamase_B"/>
    <property type="match status" value="1"/>
</dbReference>
<proteinExistence type="predicted"/>
<dbReference type="SUPFAM" id="SSF56281">
    <property type="entry name" value="Metallo-hydrolase/oxidoreductase"/>
    <property type="match status" value="1"/>
</dbReference>
<evidence type="ECO:0000259" key="1">
    <source>
        <dbReference type="SMART" id="SM00849"/>
    </source>
</evidence>
<dbReference type="Proteomes" id="UP000000366">
    <property type="component" value="Chromosome"/>
</dbReference>
<sequence>MRFCSLGSGSTGNATLVEAGATRLLIDCGFTQKELSLRLGRLGLDPPGLTALFITHEHGDHVGCALSLARRHRLPLWMSRGTWRAIGAPELDDDLLHFVSDGAPVAVGDLELSPYTVPHDAAEPLQLSCTDGQRRLGVLTDAGSITAHLLGALQDCDALLLECNHDRDLLANSSYPASLKARVGGRLGHLANDTAAEVLAACRHAGLRHVVAAHLSEQNNRPDLAAAALAGAVGTDAADIVVASARRGFDWLDLA</sequence>
<dbReference type="PANTHER" id="PTHR47619">
    <property type="entry name" value="METALLO-HYDROLASE YYCJ-RELATED"/>
    <property type="match status" value="1"/>
</dbReference>
<dbReference type="InterPro" id="IPR036866">
    <property type="entry name" value="RibonucZ/Hydroxyglut_hydro"/>
</dbReference>
<dbReference type="InterPro" id="IPR001279">
    <property type="entry name" value="Metallo-B-lactamas"/>
</dbReference>
<protein>
    <recommendedName>
        <fullName evidence="1">Metallo-beta-lactamase domain-containing protein</fullName>
    </recommendedName>
</protein>
<feature type="domain" description="Metallo-beta-lactamase" evidence="1">
    <location>
        <begin position="11"/>
        <end position="189"/>
    </location>
</feature>
<dbReference type="EMBL" id="CP000555">
    <property type="protein sequence ID" value="ABM95518.1"/>
    <property type="molecule type" value="Genomic_DNA"/>
</dbReference>
<dbReference type="KEGG" id="mpt:Mpe_A2565"/>
<organism evidence="2 3">
    <name type="scientific">Methylibium petroleiphilum (strain ATCC BAA-1232 / LMG 22953 / PM1)</name>
    <dbReference type="NCBI Taxonomy" id="420662"/>
    <lineage>
        <taxon>Bacteria</taxon>
        <taxon>Pseudomonadati</taxon>
        <taxon>Pseudomonadota</taxon>
        <taxon>Betaproteobacteria</taxon>
        <taxon>Burkholderiales</taxon>
        <taxon>Sphaerotilaceae</taxon>
        <taxon>Methylibium</taxon>
    </lineage>
</organism>
<accession>A2SIX9</accession>
<dbReference type="InterPro" id="IPR052533">
    <property type="entry name" value="WalJ/YycJ-like"/>
</dbReference>
<dbReference type="AlphaFoldDB" id="A2SIX9"/>
<dbReference type="RefSeq" id="WP_011830150.1">
    <property type="nucleotide sequence ID" value="NC_008825.1"/>
</dbReference>
<name>A2SIX9_METPP</name>
<evidence type="ECO:0000313" key="3">
    <source>
        <dbReference type="Proteomes" id="UP000000366"/>
    </source>
</evidence>
<dbReference type="Pfam" id="PF00753">
    <property type="entry name" value="Lactamase_B"/>
    <property type="match status" value="1"/>
</dbReference>
<dbReference type="eggNOG" id="COG1235">
    <property type="taxonomic scope" value="Bacteria"/>
</dbReference>
<gene>
    <name evidence="2" type="ordered locus">Mpe_A2565</name>
</gene>
<dbReference type="PANTHER" id="PTHR47619:SF1">
    <property type="entry name" value="EXODEOXYRIBONUCLEASE WALJ"/>
    <property type="match status" value="1"/>
</dbReference>
<dbReference type="Gene3D" id="3.60.15.10">
    <property type="entry name" value="Ribonuclease Z/Hydroxyacylglutathione hydrolase-like"/>
    <property type="match status" value="1"/>
</dbReference>
<evidence type="ECO:0000313" key="2">
    <source>
        <dbReference type="EMBL" id="ABM95518.1"/>
    </source>
</evidence>
<dbReference type="STRING" id="420662.Mpe_A2565"/>
<dbReference type="HOGENOM" id="CLU_073253_1_0_4"/>
<keyword evidence="3" id="KW-1185">Reference proteome</keyword>